<dbReference type="PANTHER" id="PTHR43748">
    <property type="entry name" value="RIBOSE-5-PHOSPHATE ISOMERASE 3, CHLOROPLASTIC-RELATED"/>
    <property type="match status" value="1"/>
</dbReference>
<dbReference type="InterPro" id="IPR004788">
    <property type="entry name" value="Ribose5P_isomerase_type_A"/>
</dbReference>
<dbReference type="HAMAP" id="MF_00170">
    <property type="entry name" value="Rib_5P_isom_A"/>
    <property type="match status" value="1"/>
</dbReference>
<comment type="similarity">
    <text evidence="3">Belongs to the ribose 5-phosphate isomerase family.</text>
</comment>
<comment type="caution">
    <text evidence="7">The sequence shown here is derived from an EMBL/GenBank/DDBJ whole genome shotgun (WGS) entry which is preliminary data.</text>
</comment>
<reference evidence="7 8" key="1">
    <citation type="submission" date="2024-09" db="EMBL/GenBank/DDBJ databases">
        <title>Chromosome-scale assembly of Riccia fluitans.</title>
        <authorList>
            <person name="Paukszto L."/>
            <person name="Sawicki J."/>
            <person name="Karawczyk K."/>
            <person name="Piernik-Szablinska J."/>
            <person name="Szczecinska M."/>
            <person name="Mazdziarz M."/>
        </authorList>
    </citation>
    <scope>NUCLEOTIDE SEQUENCE [LARGE SCALE GENOMIC DNA]</scope>
    <source>
        <strain evidence="7">Rf_01</strain>
        <tissue evidence="7">Aerial parts of the thallus</tissue>
    </source>
</reference>
<proteinExistence type="inferred from homology"/>
<keyword evidence="8" id="KW-1185">Reference proteome</keyword>
<dbReference type="Pfam" id="PF06026">
    <property type="entry name" value="Rib_5-P_isom_A"/>
    <property type="match status" value="1"/>
</dbReference>
<dbReference type="InterPro" id="IPR050262">
    <property type="entry name" value="Ribose-5P_isomerase"/>
</dbReference>
<dbReference type="FunFam" id="3.40.50.1360:FF:000001">
    <property type="entry name" value="Ribose-5-phosphate isomerase A"/>
    <property type="match status" value="1"/>
</dbReference>
<organism evidence="7 8">
    <name type="scientific">Riccia fluitans</name>
    <dbReference type="NCBI Taxonomy" id="41844"/>
    <lineage>
        <taxon>Eukaryota</taxon>
        <taxon>Viridiplantae</taxon>
        <taxon>Streptophyta</taxon>
        <taxon>Embryophyta</taxon>
        <taxon>Marchantiophyta</taxon>
        <taxon>Marchantiopsida</taxon>
        <taxon>Marchantiidae</taxon>
        <taxon>Marchantiales</taxon>
        <taxon>Ricciaceae</taxon>
        <taxon>Riccia</taxon>
    </lineage>
</organism>
<feature type="signal peptide" evidence="6">
    <location>
        <begin position="1"/>
        <end position="18"/>
    </location>
</feature>
<evidence type="ECO:0000313" key="8">
    <source>
        <dbReference type="Proteomes" id="UP001605036"/>
    </source>
</evidence>
<protein>
    <recommendedName>
        <fullName evidence="4">ribose-5-phosphate isomerase</fullName>
        <ecNumber evidence="4">5.3.1.6</ecNumber>
    </recommendedName>
</protein>
<accession>A0ABD1XMN4</accession>
<evidence type="ECO:0000256" key="2">
    <source>
        <dbReference type="ARBA" id="ARBA00004988"/>
    </source>
</evidence>
<dbReference type="Gene3D" id="3.30.70.260">
    <property type="match status" value="1"/>
</dbReference>
<comment type="pathway">
    <text evidence="2">Carbohydrate degradation; pentose phosphate pathway; D-ribose 5-phosphate from D-ribulose 5-phosphate (non-oxidative stage): step 1/1.</text>
</comment>
<comment type="catalytic activity">
    <reaction evidence="1">
        <text>aldehydo-D-ribose 5-phosphate = D-ribulose 5-phosphate</text>
        <dbReference type="Rhea" id="RHEA:14657"/>
        <dbReference type="ChEBI" id="CHEBI:58121"/>
        <dbReference type="ChEBI" id="CHEBI:58273"/>
        <dbReference type="EC" id="5.3.1.6"/>
    </reaction>
</comment>
<evidence type="ECO:0000313" key="7">
    <source>
        <dbReference type="EMBL" id="KAL2610185.1"/>
    </source>
</evidence>
<dbReference type="Gene3D" id="3.40.50.1360">
    <property type="match status" value="1"/>
</dbReference>
<keyword evidence="6" id="KW-0732">Signal</keyword>
<gene>
    <name evidence="7" type="ORF">R1flu_028758</name>
</gene>
<evidence type="ECO:0000256" key="3">
    <source>
        <dbReference type="ARBA" id="ARBA00008088"/>
    </source>
</evidence>
<name>A0ABD1XMN4_9MARC</name>
<dbReference type="GO" id="GO:0004751">
    <property type="term" value="F:ribose-5-phosphate isomerase activity"/>
    <property type="evidence" value="ECO:0007669"/>
    <property type="project" value="UniProtKB-EC"/>
</dbReference>
<evidence type="ECO:0000256" key="6">
    <source>
        <dbReference type="SAM" id="SignalP"/>
    </source>
</evidence>
<evidence type="ECO:0000256" key="5">
    <source>
        <dbReference type="ARBA" id="ARBA00023235"/>
    </source>
</evidence>
<sequence>MAAAVGALSSVSLGLVASGGSCPPLTVRASRTGGQLSSARQSLAGLRFHVVSQERQQPVSMTSGPVAEVAKTLTQDELKMLAAEKAVSYVKSGMVLGLGTGSTAAFAVAKIGELLKEGKLTDIVGVPTSKRTAEQAASLGIPLSVLDDHPKIDLAIDGADEVDPDLNLVKGRGGALLREKMVEAAAAKFIVIVDESKLVDGLGGSQLAMPVEVVQFCWKYNAERLKNLPEVAGCEVKLRMDGDKPYVTDNSNYIIDLYFKTPIKDAHAAAKAISSLEGVVDHGLFLNMATTVVIAGSEGDSNAWHDSSSQFCLIRLDAVGGENSMIVHLIQYAERNFVQLHQDLAS</sequence>
<evidence type="ECO:0000256" key="4">
    <source>
        <dbReference type="ARBA" id="ARBA00011959"/>
    </source>
</evidence>
<dbReference type="SUPFAM" id="SSF100950">
    <property type="entry name" value="NagB/RpiA/CoA transferase-like"/>
    <property type="match status" value="1"/>
</dbReference>
<feature type="chain" id="PRO_5044893563" description="ribose-5-phosphate isomerase" evidence="6">
    <location>
        <begin position="19"/>
        <end position="346"/>
    </location>
</feature>
<dbReference type="Proteomes" id="UP001605036">
    <property type="component" value="Unassembled WGS sequence"/>
</dbReference>
<dbReference type="NCBIfam" id="NF001924">
    <property type="entry name" value="PRK00702.1"/>
    <property type="match status" value="1"/>
</dbReference>
<dbReference type="InterPro" id="IPR020672">
    <property type="entry name" value="Ribose5P_isomerase_typA_subgr"/>
</dbReference>
<dbReference type="EC" id="5.3.1.6" evidence="4"/>
<dbReference type="CDD" id="cd01398">
    <property type="entry name" value="RPI_A"/>
    <property type="match status" value="1"/>
</dbReference>
<evidence type="ECO:0000256" key="1">
    <source>
        <dbReference type="ARBA" id="ARBA00001713"/>
    </source>
</evidence>
<keyword evidence="5" id="KW-0413">Isomerase</keyword>
<dbReference type="SUPFAM" id="SSF75445">
    <property type="entry name" value="D-ribose-5-phosphate isomerase (RpiA), lid domain"/>
    <property type="match status" value="1"/>
</dbReference>
<dbReference type="PANTHER" id="PTHR43748:SF3">
    <property type="entry name" value="RIBOSE-5-PHOSPHATE ISOMERASE 3, CHLOROPLASTIC-RELATED"/>
    <property type="match status" value="1"/>
</dbReference>
<dbReference type="EMBL" id="JBHFFA010000008">
    <property type="protein sequence ID" value="KAL2610185.1"/>
    <property type="molecule type" value="Genomic_DNA"/>
</dbReference>
<dbReference type="AlphaFoldDB" id="A0ABD1XMN4"/>
<dbReference type="InterPro" id="IPR037171">
    <property type="entry name" value="NagB/RpiA_transferase-like"/>
</dbReference>
<dbReference type="NCBIfam" id="TIGR00021">
    <property type="entry name" value="rpiA"/>
    <property type="match status" value="1"/>
</dbReference>